<dbReference type="AlphaFoldDB" id="A0A1F5F4V0"/>
<evidence type="ECO:0000313" key="2">
    <source>
        <dbReference type="Proteomes" id="UP000176191"/>
    </source>
</evidence>
<dbReference type="Proteomes" id="UP000176191">
    <property type="component" value="Unassembled WGS sequence"/>
</dbReference>
<protein>
    <submittedName>
        <fullName evidence="1">Uncharacterized protein</fullName>
    </submittedName>
</protein>
<sequence length="114" mass="12940">MTDQLEVEKKFKAAQSDFSNTPIDLSMFTDSVLTQKAQAIDTLYRKLGSQGVIHPLDLERAQGSIINLRNLILHSQPNELPELRQKFINSIKAFDLATGRFPENFDLKTGTYKK</sequence>
<gene>
    <name evidence="1" type="ORF">A2228_01585</name>
</gene>
<organism evidence="1 2">
    <name type="scientific">Candidatus Collierbacteria bacterium RIFOXYA2_FULL_46_10</name>
    <dbReference type="NCBI Taxonomy" id="1817726"/>
    <lineage>
        <taxon>Bacteria</taxon>
        <taxon>Candidatus Collieribacteriota</taxon>
    </lineage>
</organism>
<accession>A0A1F5F4V0</accession>
<reference evidence="1 2" key="1">
    <citation type="journal article" date="2016" name="Nat. Commun.">
        <title>Thousands of microbial genomes shed light on interconnected biogeochemical processes in an aquifer system.</title>
        <authorList>
            <person name="Anantharaman K."/>
            <person name="Brown C.T."/>
            <person name="Hug L.A."/>
            <person name="Sharon I."/>
            <person name="Castelle C.J."/>
            <person name="Probst A.J."/>
            <person name="Thomas B.C."/>
            <person name="Singh A."/>
            <person name="Wilkins M.J."/>
            <person name="Karaoz U."/>
            <person name="Brodie E.L."/>
            <person name="Williams K.H."/>
            <person name="Hubbard S.S."/>
            <person name="Banfield J.F."/>
        </authorList>
    </citation>
    <scope>NUCLEOTIDE SEQUENCE [LARGE SCALE GENOMIC DNA]</scope>
</reference>
<proteinExistence type="predicted"/>
<comment type="caution">
    <text evidence="1">The sequence shown here is derived from an EMBL/GenBank/DDBJ whole genome shotgun (WGS) entry which is preliminary data.</text>
</comment>
<evidence type="ECO:0000313" key="1">
    <source>
        <dbReference type="EMBL" id="OGD74649.1"/>
    </source>
</evidence>
<name>A0A1F5F4V0_9BACT</name>
<dbReference type="EMBL" id="MFAK01000030">
    <property type="protein sequence ID" value="OGD74649.1"/>
    <property type="molecule type" value="Genomic_DNA"/>
</dbReference>